<proteinExistence type="predicted"/>
<organism evidence="1">
    <name type="scientific">marine sediment metagenome</name>
    <dbReference type="NCBI Taxonomy" id="412755"/>
    <lineage>
        <taxon>unclassified sequences</taxon>
        <taxon>metagenomes</taxon>
        <taxon>ecological metagenomes</taxon>
    </lineage>
</organism>
<name>A0A0F9DEY3_9ZZZZ</name>
<dbReference type="AlphaFoldDB" id="A0A0F9DEY3"/>
<sequence>GDRNWATLVAKLREAMDQAGGTVPPEQYRLAIEEYFRLVAESVAESERNR</sequence>
<dbReference type="EMBL" id="LAZR01031939">
    <property type="protein sequence ID" value="KKL52311.1"/>
    <property type="molecule type" value="Genomic_DNA"/>
</dbReference>
<accession>A0A0F9DEY3</accession>
<gene>
    <name evidence="1" type="ORF">LCGC14_2286710</name>
</gene>
<protein>
    <submittedName>
        <fullName evidence="1">Uncharacterized protein</fullName>
    </submittedName>
</protein>
<reference evidence="1" key="1">
    <citation type="journal article" date="2015" name="Nature">
        <title>Complex archaea that bridge the gap between prokaryotes and eukaryotes.</title>
        <authorList>
            <person name="Spang A."/>
            <person name="Saw J.H."/>
            <person name="Jorgensen S.L."/>
            <person name="Zaremba-Niedzwiedzka K."/>
            <person name="Martijn J."/>
            <person name="Lind A.E."/>
            <person name="van Eijk R."/>
            <person name="Schleper C."/>
            <person name="Guy L."/>
            <person name="Ettema T.J."/>
        </authorList>
    </citation>
    <scope>NUCLEOTIDE SEQUENCE</scope>
</reference>
<evidence type="ECO:0000313" key="1">
    <source>
        <dbReference type="EMBL" id="KKL52311.1"/>
    </source>
</evidence>
<feature type="non-terminal residue" evidence="1">
    <location>
        <position position="1"/>
    </location>
</feature>
<comment type="caution">
    <text evidence="1">The sequence shown here is derived from an EMBL/GenBank/DDBJ whole genome shotgun (WGS) entry which is preliminary data.</text>
</comment>